<proteinExistence type="predicted"/>
<dbReference type="Proteomes" id="UP000515908">
    <property type="component" value="Chromosome 01"/>
</dbReference>
<dbReference type="AlphaFoldDB" id="A0A7G2BZE2"/>
<reference evidence="2 3" key="1">
    <citation type="submission" date="2020-08" db="EMBL/GenBank/DDBJ databases">
        <authorList>
            <person name="Newling K."/>
            <person name="Davey J."/>
            <person name="Forrester S."/>
        </authorList>
    </citation>
    <scope>NUCLEOTIDE SEQUENCE [LARGE SCALE GENOMIC DNA]</scope>
    <source>
        <strain evidence="3">Crithidia deanei Carvalho (ATCC PRA-265)</strain>
    </source>
</reference>
<gene>
    <name evidence="2" type="ORF">ADEAN_000030600</name>
</gene>
<dbReference type="EMBL" id="LR877145">
    <property type="protein sequence ID" value="CAD2212888.1"/>
    <property type="molecule type" value="Genomic_DNA"/>
</dbReference>
<evidence type="ECO:0000256" key="1">
    <source>
        <dbReference type="SAM" id="MobiDB-lite"/>
    </source>
</evidence>
<sequence length="322" mass="35829">MPLVDTISSDVLFQLRTQSDSLESAEANGFLHDRGDISPMLCSIEIILRLSFALPDSAMLSRLAQRCVKMLNGDLSKIINFENGGYPSTFVLLNFYAFLSVFTQEWASLGEGKKADAVFSIKKFCAFIDCSKARDVEAALPASSDAHISNDAKSQLVNLLRDLAADIPFDFAEKCPKVLQNALGPLYKPPSAKLLLDESHKDTQEDPQTVKQRKNSPPPPTQIVSPAPAPKQNTSKNGIDCVSPYHEKYGKGKASSKCKYCTVCHMLEVVFNDCKADCPWNHWPSETKLKYHLSRNPKLLKIASERLFKLNRGEKLEPYTNL</sequence>
<accession>A0A7G2BZE2</accession>
<evidence type="ECO:0000313" key="2">
    <source>
        <dbReference type="EMBL" id="CAD2212888.1"/>
    </source>
</evidence>
<protein>
    <submittedName>
        <fullName evidence="2">Uncharacterized protein</fullName>
    </submittedName>
</protein>
<evidence type="ECO:0000313" key="3">
    <source>
        <dbReference type="Proteomes" id="UP000515908"/>
    </source>
</evidence>
<feature type="region of interest" description="Disordered" evidence="1">
    <location>
        <begin position="200"/>
        <end position="237"/>
    </location>
</feature>
<organism evidence="2 3">
    <name type="scientific">Angomonas deanei</name>
    <dbReference type="NCBI Taxonomy" id="59799"/>
    <lineage>
        <taxon>Eukaryota</taxon>
        <taxon>Discoba</taxon>
        <taxon>Euglenozoa</taxon>
        <taxon>Kinetoplastea</taxon>
        <taxon>Metakinetoplastina</taxon>
        <taxon>Trypanosomatida</taxon>
        <taxon>Trypanosomatidae</taxon>
        <taxon>Strigomonadinae</taxon>
        <taxon>Angomonas</taxon>
    </lineage>
</organism>
<dbReference type="VEuPathDB" id="TriTrypDB:ADEAN_000030600"/>
<keyword evidence="3" id="KW-1185">Reference proteome</keyword>
<name>A0A7G2BZE2_9TRYP</name>